<gene>
    <name evidence="2" type="ORF">RAMLITH_09395</name>
</gene>
<dbReference type="EMBL" id="VTOX01000002">
    <property type="protein sequence ID" value="NKE66033.1"/>
    <property type="molecule type" value="Genomic_DNA"/>
</dbReference>
<dbReference type="Proteomes" id="UP000521868">
    <property type="component" value="Unassembled WGS sequence"/>
</dbReference>
<dbReference type="Pfam" id="PF07238">
    <property type="entry name" value="PilZ"/>
    <property type="match status" value="1"/>
</dbReference>
<dbReference type="InterPro" id="IPR009875">
    <property type="entry name" value="PilZ_domain"/>
</dbReference>
<feature type="domain" description="PilZ" evidence="1">
    <location>
        <begin position="17"/>
        <end position="89"/>
    </location>
</feature>
<reference evidence="2 3" key="1">
    <citation type="journal article" date="2020" name="Nature">
        <title>Bacterial chemolithoautotrophy via manganese oxidation.</title>
        <authorList>
            <person name="Yu H."/>
            <person name="Leadbetter J.R."/>
        </authorList>
    </citation>
    <scope>NUCLEOTIDE SEQUENCE [LARGE SCALE GENOMIC DNA]</scope>
    <source>
        <strain evidence="2 3">RBP-1</strain>
    </source>
</reference>
<comment type="caution">
    <text evidence="2">The sequence shown here is derived from an EMBL/GenBank/DDBJ whole genome shotgun (WGS) entry which is preliminary data.</text>
</comment>
<evidence type="ECO:0000313" key="2">
    <source>
        <dbReference type="EMBL" id="NKE66033.1"/>
    </source>
</evidence>
<evidence type="ECO:0000313" key="3">
    <source>
        <dbReference type="Proteomes" id="UP000521868"/>
    </source>
</evidence>
<sequence>MFEEQRVNPRERLALLLKLADGAQAVTRDISASGLYFEMQGAHVLSGPVDFELELPEVSMRFTASGEIVRVELRDGRTGVAVRLIDPRLDAIEPDSG</sequence>
<accession>A0A7X6DFF2</accession>
<evidence type="ECO:0000259" key="1">
    <source>
        <dbReference type="Pfam" id="PF07238"/>
    </source>
</evidence>
<dbReference type="RefSeq" id="WP_168107103.1">
    <property type="nucleotide sequence ID" value="NZ_VTOX01000002.1"/>
</dbReference>
<protein>
    <submittedName>
        <fullName evidence="2">PilZ domain-containing protein</fullName>
    </submittedName>
</protein>
<name>A0A7X6DFF2_9BURK</name>
<keyword evidence="3" id="KW-1185">Reference proteome</keyword>
<dbReference type="Gene3D" id="2.40.10.220">
    <property type="entry name" value="predicted glycosyltransferase like domains"/>
    <property type="match status" value="1"/>
</dbReference>
<dbReference type="AlphaFoldDB" id="A0A7X6DFF2"/>
<proteinExistence type="predicted"/>
<dbReference type="GO" id="GO:0035438">
    <property type="term" value="F:cyclic-di-GMP binding"/>
    <property type="evidence" value="ECO:0007669"/>
    <property type="project" value="InterPro"/>
</dbReference>
<organism evidence="2 3">
    <name type="scientific">Ramlibacter lithotrophicus</name>
    <dbReference type="NCBI Taxonomy" id="2606681"/>
    <lineage>
        <taxon>Bacteria</taxon>
        <taxon>Pseudomonadati</taxon>
        <taxon>Pseudomonadota</taxon>
        <taxon>Betaproteobacteria</taxon>
        <taxon>Burkholderiales</taxon>
        <taxon>Comamonadaceae</taxon>
        <taxon>Ramlibacter</taxon>
    </lineage>
</organism>